<evidence type="ECO:0008006" key="3">
    <source>
        <dbReference type="Google" id="ProtNLM"/>
    </source>
</evidence>
<dbReference type="Proteomes" id="UP001194696">
    <property type="component" value="Unassembled WGS sequence"/>
</dbReference>
<name>A0ABQ7JSW9_9FUNG</name>
<evidence type="ECO:0000313" key="2">
    <source>
        <dbReference type="Proteomes" id="UP001194696"/>
    </source>
</evidence>
<accession>A0ABQ7JSW9</accession>
<keyword evidence="2" id="KW-1185">Reference proteome</keyword>
<comment type="caution">
    <text evidence="1">The sequence shown here is derived from an EMBL/GenBank/DDBJ whole genome shotgun (WGS) entry which is preliminary data.</text>
</comment>
<evidence type="ECO:0000313" key="1">
    <source>
        <dbReference type="EMBL" id="KAG0284345.1"/>
    </source>
</evidence>
<gene>
    <name evidence="1" type="ORF">BGZ96_011280</name>
</gene>
<proteinExistence type="predicted"/>
<organism evidence="1 2">
    <name type="scientific">Linnemannia gamsii</name>
    <dbReference type="NCBI Taxonomy" id="64522"/>
    <lineage>
        <taxon>Eukaryota</taxon>
        <taxon>Fungi</taxon>
        <taxon>Fungi incertae sedis</taxon>
        <taxon>Mucoromycota</taxon>
        <taxon>Mortierellomycotina</taxon>
        <taxon>Mortierellomycetes</taxon>
        <taxon>Mortierellales</taxon>
        <taxon>Mortierellaceae</taxon>
        <taxon>Linnemannia</taxon>
    </lineage>
</organism>
<sequence>MPPRSFLLDLPTKPKSKRLIPAQRKPELLSPFEKKIDHNPYAAILATPVRQCLYTRLLLPSAFLTKFIEAAGPDDRPWIVPERILPHAITRKPSPSAYKEDPRNGLGKWVTTTSKIIDSVIREGRYKTINAAAFMRQDMSALVYAQWSIRVAHEFRVLYKASFTKETKTQPSLRRPRFIVMDGSHAHPPGGRKSSANTDSSELVEGLGPILGFWSSQRIMVPCVMYFDKGLQLASGLPSKVAVVAGKETNTMKEQGLSVQRRAPATGLLEEIDIAKPSLPVFTKDGQPTHEQMEIWQSIGRRSKSPVYDMERLFEHHPQGLEVIKQKCLELLPNDQRPSGDQGSVPMWLGVRGSKETIPICTGLWKMACM</sequence>
<dbReference type="EMBL" id="JAAAIM010000783">
    <property type="protein sequence ID" value="KAG0284345.1"/>
    <property type="molecule type" value="Genomic_DNA"/>
</dbReference>
<reference evidence="1 2" key="1">
    <citation type="journal article" date="2020" name="Fungal Divers.">
        <title>Resolving the Mortierellaceae phylogeny through synthesis of multi-gene phylogenetics and phylogenomics.</title>
        <authorList>
            <person name="Vandepol N."/>
            <person name="Liber J."/>
            <person name="Desiro A."/>
            <person name="Na H."/>
            <person name="Kennedy M."/>
            <person name="Barry K."/>
            <person name="Grigoriev I.V."/>
            <person name="Miller A.N."/>
            <person name="O'Donnell K."/>
            <person name="Stajich J.E."/>
            <person name="Bonito G."/>
        </authorList>
    </citation>
    <scope>NUCLEOTIDE SEQUENCE [LARGE SCALE GENOMIC DNA]</scope>
    <source>
        <strain evidence="1 2">AD045</strain>
    </source>
</reference>
<protein>
    <recommendedName>
        <fullName evidence="3">DDE-1 domain-containing protein</fullName>
    </recommendedName>
</protein>